<organism evidence="3 4">
    <name type="scientific">Hydnum rufescens UP504</name>
    <dbReference type="NCBI Taxonomy" id="1448309"/>
    <lineage>
        <taxon>Eukaryota</taxon>
        <taxon>Fungi</taxon>
        <taxon>Dikarya</taxon>
        <taxon>Basidiomycota</taxon>
        <taxon>Agaricomycotina</taxon>
        <taxon>Agaricomycetes</taxon>
        <taxon>Cantharellales</taxon>
        <taxon>Hydnaceae</taxon>
        <taxon>Hydnum</taxon>
    </lineage>
</organism>
<dbReference type="Proteomes" id="UP000886523">
    <property type="component" value="Unassembled WGS sequence"/>
</dbReference>
<protein>
    <recommendedName>
        <fullName evidence="2">DUF6534 domain-containing protein</fullName>
    </recommendedName>
</protein>
<name>A0A9P6AZ84_9AGAM</name>
<accession>A0A9P6AZ84</accession>
<feature type="transmembrane region" description="Helical" evidence="1">
    <location>
        <begin position="225"/>
        <end position="241"/>
    </location>
</feature>
<gene>
    <name evidence="3" type="ORF">BS47DRAFT_837842</name>
</gene>
<feature type="domain" description="DUF6534" evidence="2">
    <location>
        <begin position="168"/>
        <end position="245"/>
    </location>
</feature>
<evidence type="ECO:0000259" key="2">
    <source>
        <dbReference type="Pfam" id="PF20152"/>
    </source>
</evidence>
<feature type="transmembrane region" description="Helical" evidence="1">
    <location>
        <begin position="158"/>
        <end position="180"/>
    </location>
</feature>
<dbReference type="OrthoDB" id="2535105at2759"/>
<dbReference type="AlphaFoldDB" id="A0A9P6AZ84"/>
<reference evidence="3" key="1">
    <citation type="journal article" date="2020" name="Nat. Commun.">
        <title>Large-scale genome sequencing of mycorrhizal fungi provides insights into the early evolution of symbiotic traits.</title>
        <authorList>
            <person name="Miyauchi S."/>
            <person name="Kiss E."/>
            <person name="Kuo A."/>
            <person name="Drula E."/>
            <person name="Kohler A."/>
            <person name="Sanchez-Garcia M."/>
            <person name="Morin E."/>
            <person name="Andreopoulos B."/>
            <person name="Barry K.W."/>
            <person name="Bonito G."/>
            <person name="Buee M."/>
            <person name="Carver A."/>
            <person name="Chen C."/>
            <person name="Cichocki N."/>
            <person name="Clum A."/>
            <person name="Culley D."/>
            <person name="Crous P.W."/>
            <person name="Fauchery L."/>
            <person name="Girlanda M."/>
            <person name="Hayes R.D."/>
            <person name="Keri Z."/>
            <person name="LaButti K."/>
            <person name="Lipzen A."/>
            <person name="Lombard V."/>
            <person name="Magnuson J."/>
            <person name="Maillard F."/>
            <person name="Murat C."/>
            <person name="Nolan M."/>
            <person name="Ohm R.A."/>
            <person name="Pangilinan J."/>
            <person name="Pereira M.F."/>
            <person name="Perotto S."/>
            <person name="Peter M."/>
            <person name="Pfister S."/>
            <person name="Riley R."/>
            <person name="Sitrit Y."/>
            <person name="Stielow J.B."/>
            <person name="Szollosi G."/>
            <person name="Zifcakova L."/>
            <person name="Stursova M."/>
            <person name="Spatafora J.W."/>
            <person name="Tedersoo L."/>
            <person name="Vaario L.M."/>
            <person name="Yamada A."/>
            <person name="Yan M."/>
            <person name="Wang P."/>
            <person name="Xu J."/>
            <person name="Bruns T."/>
            <person name="Baldrian P."/>
            <person name="Vilgalys R."/>
            <person name="Dunand C."/>
            <person name="Henrissat B."/>
            <person name="Grigoriev I.V."/>
            <person name="Hibbett D."/>
            <person name="Nagy L.G."/>
            <person name="Martin F.M."/>
        </authorList>
    </citation>
    <scope>NUCLEOTIDE SEQUENCE</scope>
    <source>
        <strain evidence="3">UP504</strain>
    </source>
</reference>
<keyword evidence="1" id="KW-0812">Transmembrane</keyword>
<feature type="transmembrane region" description="Helical" evidence="1">
    <location>
        <begin position="16"/>
        <end position="37"/>
    </location>
</feature>
<evidence type="ECO:0000313" key="4">
    <source>
        <dbReference type="Proteomes" id="UP000886523"/>
    </source>
</evidence>
<evidence type="ECO:0000313" key="3">
    <source>
        <dbReference type="EMBL" id="KAF9514744.1"/>
    </source>
</evidence>
<feature type="transmembrane region" description="Helical" evidence="1">
    <location>
        <begin position="117"/>
        <end position="138"/>
    </location>
</feature>
<feature type="transmembrane region" description="Helical" evidence="1">
    <location>
        <begin position="90"/>
        <end position="110"/>
    </location>
</feature>
<sequence>MEIISVTPVNILGGSFLGILLTALCFGVLTIQTSCYYHAFPNDGRPVKLAVGLLWTLEAFQLACSTQSLYRLSIANYNNPLALEWGAWEFSMFQINMVCSSVTVQTFFAYRVYSLSTNLYTGMLVQVLVLLQFGFGAATSVKVNINPHFHVIVKEWTWLIVSWLALQATADIVIATFMCLSLRRWRTGLQQTDSVINRMVLYTISTGLITSVASCFLLAVFAQYGFHPLGACYSITMLANLHHRKTLRARLTAPAVTRINVTTEVVSDDVDTVPYKGSVYCG</sequence>
<dbReference type="PANTHER" id="PTHR40465">
    <property type="entry name" value="CHROMOSOME 1, WHOLE GENOME SHOTGUN SEQUENCE"/>
    <property type="match status" value="1"/>
</dbReference>
<evidence type="ECO:0000256" key="1">
    <source>
        <dbReference type="SAM" id="Phobius"/>
    </source>
</evidence>
<dbReference type="InterPro" id="IPR045339">
    <property type="entry name" value="DUF6534"/>
</dbReference>
<dbReference type="Pfam" id="PF20152">
    <property type="entry name" value="DUF6534"/>
    <property type="match status" value="1"/>
</dbReference>
<keyword evidence="4" id="KW-1185">Reference proteome</keyword>
<dbReference type="PANTHER" id="PTHR40465:SF1">
    <property type="entry name" value="DUF6534 DOMAIN-CONTAINING PROTEIN"/>
    <property type="match status" value="1"/>
</dbReference>
<feature type="transmembrane region" description="Helical" evidence="1">
    <location>
        <begin position="200"/>
        <end position="219"/>
    </location>
</feature>
<keyword evidence="1" id="KW-1133">Transmembrane helix</keyword>
<proteinExistence type="predicted"/>
<keyword evidence="1" id="KW-0472">Membrane</keyword>
<comment type="caution">
    <text evidence="3">The sequence shown here is derived from an EMBL/GenBank/DDBJ whole genome shotgun (WGS) entry which is preliminary data.</text>
</comment>
<dbReference type="EMBL" id="MU128957">
    <property type="protein sequence ID" value="KAF9514744.1"/>
    <property type="molecule type" value="Genomic_DNA"/>
</dbReference>